<organism evidence="1 2">
    <name type="scientific">Paramecium sonneborni</name>
    <dbReference type="NCBI Taxonomy" id="65129"/>
    <lineage>
        <taxon>Eukaryota</taxon>
        <taxon>Sar</taxon>
        <taxon>Alveolata</taxon>
        <taxon>Ciliophora</taxon>
        <taxon>Intramacronucleata</taxon>
        <taxon>Oligohymenophorea</taxon>
        <taxon>Peniculida</taxon>
        <taxon>Parameciidae</taxon>
        <taxon>Paramecium</taxon>
    </lineage>
</organism>
<gene>
    <name evidence="1" type="ORF">PSON_ATCC_30995.1.T1080187</name>
</gene>
<evidence type="ECO:0000313" key="1">
    <source>
        <dbReference type="EMBL" id="CAD8115573.1"/>
    </source>
</evidence>
<sequence>MRSWIFFFQQSLHKQLFSKKFARNLIIFQYQLLLYGLIQQQQVFSLQTMEKTKCRWLLLRFHLQLILPNMFGNQSQFLYILQHLCKSLA</sequence>
<protein>
    <submittedName>
        <fullName evidence="1">Uncharacterized protein</fullName>
    </submittedName>
</protein>
<comment type="caution">
    <text evidence="1">The sequence shown here is derived from an EMBL/GenBank/DDBJ whole genome shotgun (WGS) entry which is preliminary data.</text>
</comment>
<dbReference type="AlphaFoldDB" id="A0A8S1QIX5"/>
<accession>A0A8S1QIX5</accession>
<evidence type="ECO:0000313" key="2">
    <source>
        <dbReference type="Proteomes" id="UP000692954"/>
    </source>
</evidence>
<dbReference type="EMBL" id="CAJJDN010000108">
    <property type="protein sequence ID" value="CAD8115573.1"/>
    <property type="molecule type" value="Genomic_DNA"/>
</dbReference>
<reference evidence="1" key="1">
    <citation type="submission" date="2021-01" db="EMBL/GenBank/DDBJ databases">
        <authorList>
            <consortium name="Genoscope - CEA"/>
            <person name="William W."/>
        </authorList>
    </citation>
    <scope>NUCLEOTIDE SEQUENCE</scope>
</reference>
<keyword evidence="2" id="KW-1185">Reference proteome</keyword>
<name>A0A8S1QIX5_9CILI</name>
<dbReference type="Proteomes" id="UP000692954">
    <property type="component" value="Unassembled WGS sequence"/>
</dbReference>
<proteinExistence type="predicted"/>